<dbReference type="OrthoDB" id="269173at2759"/>
<evidence type="ECO:0000256" key="2">
    <source>
        <dbReference type="ARBA" id="ARBA00006208"/>
    </source>
</evidence>
<keyword evidence="3 6" id="KW-0812">Transmembrane</keyword>
<evidence type="ECO:0000256" key="3">
    <source>
        <dbReference type="ARBA" id="ARBA00022692"/>
    </source>
</evidence>
<evidence type="ECO:0000256" key="6">
    <source>
        <dbReference type="SAM" id="Phobius"/>
    </source>
</evidence>
<gene>
    <name evidence="7" type="ORF">DME_LOCUS3194</name>
</gene>
<dbReference type="AlphaFoldDB" id="A0A0N4UNM5"/>
<protein>
    <submittedName>
        <fullName evidence="10">Transmembrane protein 256 homolog</fullName>
    </submittedName>
</protein>
<evidence type="ECO:0000256" key="1">
    <source>
        <dbReference type="ARBA" id="ARBA00004141"/>
    </source>
</evidence>
<dbReference type="Pfam" id="PF04241">
    <property type="entry name" value="DUF423"/>
    <property type="match status" value="1"/>
</dbReference>
<feature type="transmembrane region" description="Helical" evidence="6">
    <location>
        <begin position="101"/>
        <end position="122"/>
    </location>
</feature>
<dbReference type="Proteomes" id="UP000038040">
    <property type="component" value="Unplaced"/>
</dbReference>
<feature type="transmembrane region" description="Helical" evidence="6">
    <location>
        <begin position="41"/>
        <end position="63"/>
    </location>
</feature>
<dbReference type="EMBL" id="UYYG01000112">
    <property type="protein sequence ID" value="VDN53221.1"/>
    <property type="molecule type" value="Genomic_DNA"/>
</dbReference>
<evidence type="ECO:0000313" key="7">
    <source>
        <dbReference type="EMBL" id="VDN53221.1"/>
    </source>
</evidence>
<reference evidence="7 9" key="2">
    <citation type="submission" date="2018-11" db="EMBL/GenBank/DDBJ databases">
        <authorList>
            <consortium name="Pathogen Informatics"/>
        </authorList>
    </citation>
    <scope>NUCLEOTIDE SEQUENCE [LARGE SCALE GENOMIC DNA]</scope>
</reference>
<dbReference type="GO" id="GO:0016020">
    <property type="term" value="C:membrane"/>
    <property type="evidence" value="ECO:0007669"/>
    <property type="project" value="UniProtKB-SubCell"/>
</dbReference>
<sequence>MADWASWMKWVFPFPPKGIGSSGIMPTKDAVQFLLVPSSNIIRFAGISGALAVSFSAYGAHALEFNKINDKRRIRAFEVGSRYHIIHSVAILSSPFARYPLLTASLFTAGIIFFCGNCYYYSFTGNEIARKYVPIGGTLFIIAWLSLIA</sequence>
<evidence type="ECO:0000313" key="9">
    <source>
        <dbReference type="Proteomes" id="UP000274756"/>
    </source>
</evidence>
<dbReference type="PANTHER" id="PTHR43461:SF1">
    <property type="entry name" value="TRANSMEMBRANE PROTEIN 256"/>
    <property type="match status" value="1"/>
</dbReference>
<proteinExistence type="inferred from homology"/>
<keyword evidence="5 6" id="KW-0472">Membrane</keyword>
<reference evidence="10" key="1">
    <citation type="submission" date="2017-02" db="UniProtKB">
        <authorList>
            <consortium name="WormBaseParasite"/>
        </authorList>
    </citation>
    <scope>IDENTIFICATION</scope>
</reference>
<evidence type="ECO:0000313" key="8">
    <source>
        <dbReference type="Proteomes" id="UP000038040"/>
    </source>
</evidence>
<feature type="transmembrane region" description="Helical" evidence="6">
    <location>
        <begin position="128"/>
        <end position="148"/>
    </location>
</feature>
<comment type="similarity">
    <text evidence="2">Belongs to the TMEM256 family.</text>
</comment>
<name>A0A0N4UNM5_DRAME</name>
<comment type="subcellular location">
    <subcellularLocation>
        <location evidence="1">Membrane</location>
        <topology evidence="1">Multi-pass membrane protein</topology>
    </subcellularLocation>
</comment>
<dbReference type="Proteomes" id="UP000274756">
    <property type="component" value="Unassembled WGS sequence"/>
</dbReference>
<keyword evidence="4 6" id="KW-1133">Transmembrane helix</keyword>
<keyword evidence="9" id="KW-1185">Reference proteome</keyword>
<dbReference type="InterPro" id="IPR006696">
    <property type="entry name" value="DUF423"/>
</dbReference>
<evidence type="ECO:0000256" key="5">
    <source>
        <dbReference type="ARBA" id="ARBA00023136"/>
    </source>
</evidence>
<dbReference type="PANTHER" id="PTHR43461">
    <property type="entry name" value="TRANSMEMBRANE PROTEIN 256"/>
    <property type="match status" value="1"/>
</dbReference>
<accession>A0A0N4UNM5</accession>
<evidence type="ECO:0000256" key="4">
    <source>
        <dbReference type="ARBA" id="ARBA00022989"/>
    </source>
</evidence>
<evidence type="ECO:0000313" key="10">
    <source>
        <dbReference type="WBParaSite" id="DME_0000950801-mRNA-1"/>
    </source>
</evidence>
<dbReference type="STRING" id="318479.A0A0N4UNM5"/>
<dbReference type="WBParaSite" id="DME_0000950801-mRNA-1">
    <property type="protein sequence ID" value="DME_0000950801-mRNA-1"/>
    <property type="gene ID" value="DME_0000950801"/>
</dbReference>
<organism evidence="8 10">
    <name type="scientific">Dracunculus medinensis</name>
    <name type="common">Guinea worm</name>
    <dbReference type="NCBI Taxonomy" id="318479"/>
    <lineage>
        <taxon>Eukaryota</taxon>
        <taxon>Metazoa</taxon>
        <taxon>Ecdysozoa</taxon>
        <taxon>Nematoda</taxon>
        <taxon>Chromadorea</taxon>
        <taxon>Rhabditida</taxon>
        <taxon>Spirurina</taxon>
        <taxon>Dracunculoidea</taxon>
        <taxon>Dracunculidae</taxon>
        <taxon>Dracunculus</taxon>
    </lineage>
</organism>